<dbReference type="InterPro" id="IPR009776">
    <property type="entry name" value="Spore_0_M"/>
</dbReference>
<protein>
    <submittedName>
        <fullName evidence="1">Stage 0 sporulation protein M</fullName>
    </submittedName>
</protein>
<proteinExistence type="predicted"/>
<dbReference type="PANTHER" id="PTHR40053:SF1">
    <property type="entry name" value="SPORULATION-CONTROL PROTEIN SPO0M"/>
    <property type="match status" value="1"/>
</dbReference>
<evidence type="ECO:0000313" key="1">
    <source>
        <dbReference type="EMBL" id="SUA79457.1"/>
    </source>
</evidence>
<reference evidence="1 2" key="1">
    <citation type="submission" date="2018-06" db="EMBL/GenBank/DDBJ databases">
        <authorList>
            <consortium name="Pathogen Informatics"/>
            <person name="Doyle S."/>
        </authorList>
    </citation>
    <scope>NUCLEOTIDE SEQUENCE [LARGE SCALE GENOMIC DNA]</scope>
    <source>
        <strain evidence="1 2">NCTC1934</strain>
    </source>
</reference>
<dbReference type="EMBL" id="UGRY01000002">
    <property type="protein sequence ID" value="SUA79457.1"/>
    <property type="molecule type" value="Genomic_DNA"/>
</dbReference>
<dbReference type="Pfam" id="PF07070">
    <property type="entry name" value="Spo0M"/>
    <property type="match status" value="1"/>
</dbReference>
<name>A0A378YSF0_9NOCA</name>
<dbReference type="PANTHER" id="PTHR40053">
    <property type="entry name" value="SPORULATION-CONTROL PROTEIN SPO0M"/>
    <property type="match status" value="1"/>
</dbReference>
<organism evidence="1 2">
    <name type="scientific">Nocardia otitidiscaviarum</name>
    <dbReference type="NCBI Taxonomy" id="1823"/>
    <lineage>
        <taxon>Bacteria</taxon>
        <taxon>Bacillati</taxon>
        <taxon>Actinomycetota</taxon>
        <taxon>Actinomycetes</taxon>
        <taxon>Mycobacteriales</taxon>
        <taxon>Nocardiaceae</taxon>
        <taxon>Nocardia</taxon>
    </lineage>
</organism>
<dbReference type="RefSeq" id="WP_039816006.1">
    <property type="nucleotide sequence ID" value="NZ_UGRY01000002.1"/>
</dbReference>
<dbReference type="OrthoDB" id="3431481at2"/>
<dbReference type="AlphaFoldDB" id="A0A378YSF0"/>
<dbReference type="STRING" id="1406858.GCA_000710895_03211"/>
<evidence type="ECO:0000313" key="2">
    <source>
        <dbReference type="Proteomes" id="UP000255467"/>
    </source>
</evidence>
<accession>A0A378YSF0</accession>
<sequence>MFKKLLAAVGVGGAEVEAELHTPGVQPGGTVHGVVRLRGGSVEQEITRVAVELVTRVEIENADQEYDAYRAFWSADVHGPFALAVNAPYEFPFSLHTPMETPITFYNGRHLPGMEVFVRTVVEVSGAVDPGDRDPLGIGALPAQHVILATLEQFGFPLHRADVEAGRLRGIQQQLPFYQEIEFGRSHNYPRLNQLEVTFVARHDGMDVVLEADKKGGWISEGRDVFDVIHVNYGALDHTDWAAVLHDRLAKL</sequence>
<gene>
    <name evidence="1" type="primary">spo0M</name>
    <name evidence="1" type="ORF">NCTC1934_03798</name>
</gene>
<dbReference type="Proteomes" id="UP000255467">
    <property type="component" value="Unassembled WGS sequence"/>
</dbReference>
<keyword evidence="2" id="KW-1185">Reference proteome</keyword>